<dbReference type="Gene3D" id="3.60.21.10">
    <property type="match status" value="1"/>
</dbReference>
<feature type="domain" description="5'-Nucleotidase C-terminal" evidence="7">
    <location>
        <begin position="331"/>
        <end position="487"/>
    </location>
</feature>
<dbReference type="InterPro" id="IPR029052">
    <property type="entry name" value="Metallo-depent_PP-like"/>
</dbReference>
<dbReference type="InterPro" id="IPR006179">
    <property type="entry name" value="5_nucleotidase/apyrase"/>
</dbReference>
<keyword evidence="3" id="KW-0732">Signal</keyword>
<dbReference type="SUPFAM" id="SSF56300">
    <property type="entry name" value="Metallo-dependent phosphatases"/>
    <property type="match status" value="1"/>
</dbReference>
<dbReference type="Proteomes" id="UP001199916">
    <property type="component" value="Unassembled WGS sequence"/>
</dbReference>
<comment type="caution">
    <text evidence="8">The sequence shown here is derived from an EMBL/GenBank/DDBJ whole genome shotgun (WGS) entry which is preliminary data.</text>
</comment>
<comment type="similarity">
    <text evidence="1 5">Belongs to the 5'-nucleotidase family.</text>
</comment>
<evidence type="ECO:0000256" key="4">
    <source>
        <dbReference type="ARBA" id="ARBA00022741"/>
    </source>
</evidence>
<dbReference type="Gene3D" id="3.90.780.10">
    <property type="entry name" value="5'-Nucleotidase, C-terminal domain"/>
    <property type="match status" value="1"/>
</dbReference>
<protein>
    <submittedName>
        <fullName evidence="8">Bifunctional metallophosphatase/5'-nucleotidase</fullName>
    </submittedName>
</protein>
<evidence type="ECO:0000256" key="2">
    <source>
        <dbReference type="ARBA" id="ARBA00022723"/>
    </source>
</evidence>
<reference evidence="8 9" key="1">
    <citation type="submission" date="2021-11" db="EMBL/GenBank/DDBJ databases">
        <title>Draft genome sequence of Paenibacillus profundus YoMME, a new Gram-positive bacteria with exoelectrogenic properties.</title>
        <authorList>
            <person name="Hubenova Y."/>
            <person name="Hubenova E."/>
            <person name="Manasiev Y."/>
            <person name="Peykov S."/>
            <person name="Mitov M."/>
        </authorList>
    </citation>
    <scope>NUCLEOTIDE SEQUENCE [LARGE SCALE GENOMIC DNA]</scope>
    <source>
        <strain evidence="8 9">YoMME</strain>
    </source>
</reference>
<dbReference type="InterPro" id="IPR036907">
    <property type="entry name" value="5'-Nucleotdase_C_sf"/>
</dbReference>
<dbReference type="PANTHER" id="PTHR11575:SF6">
    <property type="entry name" value="2',3'-CYCLIC-NUCLEOTIDE 2'-PHOSPHODIESTERASE_3'-NUCLEOTIDASE"/>
    <property type="match status" value="1"/>
</dbReference>
<organism evidence="8 9">
    <name type="scientific">Paenibacillus profundus</name>
    <dbReference type="NCBI Taxonomy" id="1173085"/>
    <lineage>
        <taxon>Bacteria</taxon>
        <taxon>Bacillati</taxon>
        <taxon>Bacillota</taxon>
        <taxon>Bacilli</taxon>
        <taxon>Bacillales</taxon>
        <taxon>Paenibacillaceae</taxon>
        <taxon>Paenibacillus</taxon>
    </lineage>
</organism>
<dbReference type="EMBL" id="JAJNBZ010000024">
    <property type="protein sequence ID" value="MCE5172135.1"/>
    <property type="molecule type" value="Genomic_DNA"/>
</dbReference>
<dbReference type="CDD" id="cd07410">
    <property type="entry name" value="MPP_CpdB_N"/>
    <property type="match status" value="1"/>
</dbReference>
<keyword evidence="5" id="KW-0378">Hydrolase</keyword>
<dbReference type="PANTHER" id="PTHR11575">
    <property type="entry name" value="5'-NUCLEOTIDASE-RELATED"/>
    <property type="match status" value="1"/>
</dbReference>
<dbReference type="SUPFAM" id="SSF55816">
    <property type="entry name" value="5'-nucleotidase (syn. UDP-sugar hydrolase), C-terminal domain"/>
    <property type="match status" value="1"/>
</dbReference>
<evidence type="ECO:0000313" key="9">
    <source>
        <dbReference type="Proteomes" id="UP001199916"/>
    </source>
</evidence>
<dbReference type="RefSeq" id="WP_233698406.1">
    <property type="nucleotide sequence ID" value="NZ_JAJNBZ010000024.1"/>
</dbReference>
<dbReference type="PRINTS" id="PR01607">
    <property type="entry name" value="APYRASEFAMLY"/>
</dbReference>
<gene>
    <name evidence="8" type="ORF">LQV63_22900</name>
</gene>
<evidence type="ECO:0000256" key="5">
    <source>
        <dbReference type="RuleBase" id="RU362119"/>
    </source>
</evidence>
<evidence type="ECO:0000313" key="8">
    <source>
        <dbReference type="EMBL" id="MCE5172135.1"/>
    </source>
</evidence>
<dbReference type="InterPro" id="IPR041827">
    <property type="entry name" value="CpdB_N"/>
</dbReference>
<dbReference type="Pfam" id="PF00149">
    <property type="entry name" value="Metallophos"/>
    <property type="match status" value="1"/>
</dbReference>
<evidence type="ECO:0000256" key="1">
    <source>
        <dbReference type="ARBA" id="ARBA00006654"/>
    </source>
</evidence>
<name>A0ABS8YNF1_9BACL</name>
<evidence type="ECO:0000259" key="6">
    <source>
        <dbReference type="Pfam" id="PF00149"/>
    </source>
</evidence>
<keyword evidence="4 5" id="KW-0547">Nucleotide-binding</keyword>
<keyword evidence="2" id="KW-0479">Metal-binding</keyword>
<keyword evidence="9" id="KW-1185">Reference proteome</keyword>
<dbReference type="InterPro" id="IPR004843">
    <property type="entry name" value="Calcineurin-like_PHP"/>
</dbReference>
<dbReference type="InterPro" id="IPR008334">
    <property type="entry name" value="5'-Nucleotdase_C"/>
</dbReference>
<accession>A0ABS8YNF1</accession>
<dbReference type="Pfam" id="PF02872">
    <property type="entry name" value="5_nucleotid_C"/>
    <property type="match status" value="1"/>
</dbReference>
<feature type="domain" description="Calcineurin-like phosphoesterase" evidence="6">
    <location>
        <begin position="8"/>
        <end position="241"/>
    </location>
</feature>
<evidence type="ECO:0000259" key="7">
    <source>
        <dbReference type="Pfam" id="PF02872"/>
    </source>
</evidence>
<evidence type="ECO:0000256" key="3">
    <source>
        <dbReference type="ARBA" id="ARBA00022729"/>
    </source>
</evidence>
<sequence length="526" mass="59212">MRESFTLTIWATSDVHGHMLPTRYADNAPEELGLLKLASRIRQVRADKEHFLLIDNGDLLQGTPLATYHARFDPQSPNPMIAALNRLKYDAFIPGNHEFNFGLDFVKKAQRESSFPWLAANIVREDTGKPYFGDPYFITEFAGGLRAAVLGLTTRFTPHWELPEHIAGLHFLPAVEAAKQWVPELRSCKGADIVIIAYHGGLERDLRTGAALEEDTGENEGSRICAEVEGIDVLITGHQHRTIASGNIGDTIVVQPGSQGRYAAEIELLLTRQDGRWRVSEKRSQLIAAAGAEADRELSEWITPYEVNVQRWLDRPICRINGDMRIRDPHEARLAEHPLIEFINRVQMDVSGTDISCTALFDDSAAGFGNQVSMREITAFCPYSNTLKVLRLKGRDIRDALEWSARYFAPYDGQSVAVHSSFLYPKAQHYNYDMWEGIEYVMNVSRPVGTRIVQLTRNGQPLDLDKEYDVAMNHYRASGAGGFQMFSGKPVVRHIPIDTADLIADYMMKQGTITATVNHNWKVIWD</sequence>
<proteinExistence type="inferred from homology"/>